<reference evidence="1" key="1">
    <citation type="submission" date="2022-04" db="EMBL/GenBank/DDBJ databases">
        <title>Jade perch genome.</title>
        <authorList>
            <person name="Chao B."/>
        </authorList>
    </citation>
    <scope>NUCLEOTIDE SEQUENCE</scope>
    <source>
        <strain evidence="1">CB-2022</strain>
    </source>
</reference>
<accession>A0ACB8WKA0</accession>
<sequence>MRKQVTFAESQTVHRLHRDEPLQRHTGMNESKMASAAGVNFNRGLKIHRPTATTCEPQHVTAVQIPKSMTTAPFLKHAALTPAQKEYLYTIAATHSSAHVRNLITQHYMNVLHRCIRAGERKTKT</sequence>
<evidence type="ECO:0000313" key="2">
    <source>
        <dbReference type="Proteomes" id="UP000831701"/>
    </source>
</evidence>
<name>A0ACB8WKA0_9TELE</name>
<dbReference type="EMBL" id="CM041539">
    <property type="protein sequence ID" value="KAI3368095.1"/>
    <property type="molecule type" value="Genomic_DNA"/>
</dbReference>
<proteinExistence type="predicted"/>
<dbReference type="Proteomes" id="UP000831701">
    <property type="component" value="Chromosome 9"/>
</dbReference>
<evidence type="ECO:0000313" key="1">
    <source>
        <dbReference type="EMBL" id="KAI3368095.1"/>
    </source>
</evidence>
<protein>
    <submittedName>
        <fullName evidence="1">Uncharacterized protein</fullName>
    </submittedName>
</protein>
<gene>
    <name evidence="1" type="ORF">L3Q82_026243</name>
</gene>
<keyword evidence="2" id="KW-1185">Reference proteome</keyword>
<comment type="caution">
    <text evidence="1">The sequence shown here is derived from an EMBL/GenBank/DDBJ whole genome shotgun (WGS) entry which is preliminary data.</text>
</comment>
<organism evidence="1 2">
    <name type="scientific">Scortum barcoo</name>
    <name type="common">barcoo grunter</name>
    <dbReference type="NCBI Taxonomy" id="214431"/>
    <lineage>
        <taxon>Eukaryota</taxon>
        <taxon>Metazoa</taxon>
        <taxon>Chordata</taxon>
        <taxon>Craniata</taxon>
        <taxon>Vertebrata</taxon>
        <taxon>Euteleostomi</taxon>
        <taxon>Actinopterygii</taxon>
        <taxon>Neopterygii</taxon>
        <taxon>Teleostei</taxon>
        <taxon>Neoteleostei</taxon>
        <taxon>Acanthomorphata</taxon>
        <taxon>Eupercaria</taxon>
        <taxon>Centrarchiformes</taxon>
        <taxon>Terapontoidei</taxon>
        <taxon>Terapontidae</taxon>
        <taxon>Scortum</taxon>
    </lineage>
</organism>